<protein>
    <submittedName>
        <fullName evidence="3">MBL fold metallo-hydrolase</fullName>
    </submittedName>
</protein>
<dbReference type="Pfam" id="PF00753">
    <property type="entry name" value="Lactamase_B"/>
    <property type="match status" value="1"/>
</dbReference>
<reference evidence="3" key="1">
    <citation type="journal article" date="2021" name="PeerJ">
        <title>Extensive microbial diversity within the chicken gut microbiome revealed by metagenomics and culture.</title>
        <authorList>
            <person name="Gilroy R."/>
            <person name="Ravi A."/>
            <person name="Getino M."/>
            <person name="Pursley I."/>
            <person name="Horton D.L."/>
            <person name="Alikhan N.F."/>
            <person name="Baker D."/>
            <person name="Gharbi K."/>
            <person name="Hall N."/>
            <person name="Watson M."/>
            <person name="Adriaenssens E.M."/>
            <person name="Foster-Nyarko E."/>
            <person name="Jarju S."/>
            <person name="Secka A."/>
            <person name="Antonio M."/>
            <person name="Oren A."/>
            <person name="Chaudhuri R.R."/>
            <person name="La Ragione R."/>
            <person name="Hildebrand F."/>
            <person name="Pallen M.J."/>
        </authorList>
    </citation>
    <scope>NUCLEOTIDE SEQUENCE</scope>
    <source>
        <strain evidence="3">CHK192-19661</strain>
    </source>
</reference>
<dbReference type="Proteomes" id="UP000824025">
    <property type="component" value="Unassembled WGS sequence"/>
</dbReference>
<dbReference type="Gene3D" id="3.60.15.10">
    <property type="entry name" value="Ribonuclease Z/Hydroxyacylglutathione hydrolase-like"/>
    <property type="match status" value="1"/>
</dbReference>
<dbReference type="EMBL" id="DXCF01000031">
    <property type="protein sequence ID" value="HIZ10010.1"/>
    <property type="molecule type" value="Genomic_DNA"/>
</dbReference>
<accession>A0A9D2D7R2</accession>
<dbReference type="PANTHER" id="PTHR30619">
    <property type="entry name" value="DNA INTERNALIZATION/COMPETENCE PROTEIN COMEC/REC2"/>
    <property type="match status" value="1"/>
</dbReference>
<dbReference type="InterPro" id="IPR052159">
    <property type="entry name" value="Competence_DNA_uptake"/>
</dbReference>
<dbReference type="CDD" id="cd07731">
    <property type="entry name" value="ComA-like_MBL-fold"/>
    <property type="match status" value="1"/>
</dbReference>
<feature type="transmembrane region" description="Helical" evidence="1">
    <location>
        <begin position="12"/>
        <end position="37"/>
    </location>
</feature>
<dbReference type="InterPro" id="IPR036866">
    <property type="entry name" value="RibonucZ/Hydroxyglut_hydro"/>
</dbReference>
<keyword evidence="1" id="KW-0472">Membrane</keyword>
<dbReference type="AlphaFoldDB" id="A0A9D2D7R2"/>
<organism evidence="3 4">
    <name type="scientific">Candidatus Borkfalkia avicola</name>
    <dbReference type="NCBI Taxonomy" id="2838503"/>
    <lineage>
        <taxon>Bacteria</taxon>
        <taxon>Bacillati</taxon>
        <taxon>Bacillota</taxon>
        <taxon>Clostridia</taxon>
        <taxon>Christensenellales</taxon>
        <taxon>Christensenellaceae</taxon>
        <taxon>Candidatus Borkfalkia</taxon>
    </lineage>
</organism>
<dbReference type="InterPro" id="IPR035681">
    <property type="entry name" value="ComA-like_MBL"/>
</dbReference>
<sequence length="345" mass="36587">MRAETGAKRRKAVRRAVASLCVAAVIAALIVTDLFFFPFGLLRARAGAPEIPLRAEGEMRVHIVDVGQGDCAIVEFPDGSSMMIDGGDGTPAHTRAVIGYCMALGIERFGSVLLTHPDSDHAGGLDAVLSAFGAERIYLPMRFPAESGEEEYAGFFAAAEDSGAELIRTRALIPVLPEEDGPFYYGMFLSPLLPHGDAESDNEDSAVLYLEYAGRRFLFTGDAPVSVEESIARAYTETEGEVFTRTVQTGYGTFTLSPALADIDFFKAGHHGSASSNGAALLSLCRPAEFFISCGAGNSYGHPSLTAIGNVLAASPDARILRTDELGSIMISVRADGSYDVRAVG</sequence>
<evidence type="ECO:0000313" key="3">
    <source>
        <dbReference type="EMBL" id="HIZ10010.1"/>
    </source>
</evidence>
<reference evidence="3" key="2">
    <citation type="submission" date="2021-04" db="EMBL/GenBank/DDBJ databases">
        <authorList>
            <person name="Gilroy R."/>
        </authorList>
    </citation>
    <scope>NUCLEOTIDE SEQUENCE</scope>
    <source>
        <strain evidence="3">CHK192-19661</strain>
    </source>
</reference>
<keyword evidence="1" id="KW-1133">Transmembrane helix</keyword>
<gene>
    <name evidence="3" type="ORF">H9726_05940</name>
</gene>
<evidence type="ECO:0000256" key="1">
    <source>
        <dbReference type="SAM" id="Phobius"/>
    </source>
</evidence>
<proteinExistence type="predicted"/>
<dbReference type="InterPro" id="IPR001279">
    <property type="entry name" value="Metallo-B-lactamas"/>
</dbReference>
<feature type="domain" description="Metallo-beta-lactamase" evidence="2">
    <location>
        <begin position="65"/>
        <end position="284"/>
    </location>
</feature>
<name>A0A9D2D7R2_9FIRM</name>
<comment type="caution">
    <text evidence="3">The sequence shown here is derived from an EMBL/GenBank/DDBJ whole genome shotgun (WGS) entry which is preliminary data.</text>
</comment>
<evidence type="ECO:0000313" key="4">
    <source>
        <dbReference type="Proteomes" id="UP000824025"/>
    </source>
</evidence>
<keyword evidence="1" id="KW-0812">Transmembrane</keyword>
<dbReference type="SUPFAM" id="SSF56281">
    <property type="entry name" value="Metallo-hydrolase/oxidoreductase"/>
    <property type="match status" value="1"/>
</dbReference>
<dbReference type="PANTHER" id="PTHR30619:SF1">
    <property type="entry name" value="RECOMBINATION PROTEIN 2"/>
    <property type="match status" value="1"/>
</dbReference>
<evidence type="ECO:0000259" key="2">
    <source>
        <dbReference type="Pfam" id="PF00753"/>
    </source>
</evidence>